<evidence type="ECO:0000313" key="6">
    <source>
        <dbReference type="Proteomes" id="UP000290037"/>
    </source>
</evidence>
<dbReference type="RefSeq" id="WP_072985166.1">
    <property type="nucleotide sequence ID" value="NZ_FQXT01000009.1"/>
</dbReference>
<evidence type="ECO:0000313" key="4">
    <source>
        <dbReference type="EMBL" id="SHI26895.1"/>
    </source>
</evidence>
<feature type="domain" description="DUF3823" evidence="1">
    <location>
        <begin position="35"/>
        <end position="119"/>
    </location>
</feature>
<sequence length="230" mass="25565">MKTFQNISIKLCFVLALGYGVVSCEYDNFDEPQTTIQGRIVDASGNLVPTQQPNGTRIRLYDQAYENVQPIALWGMPDGTYEYTRIFSGSYKVIADGPFFPIDTLLTNIQDVENLDIEVVPFLSLSNISAEENGSDVEVTYSISRTQVVGKINKLAVFVNTTPFVDSNNFINTNAESDVSGMSDDELLNNVQQKVISGLEPGEKYYIRAAARAANSGNYYNYSEMIELEL</sequence>
<dbReference type="Proteomes" id="UP000184240">
    <property type="component" value="Unassembled WGS sequence"/>
</dbReference>
<evidence type="ECO:0000313" key="5">
    <source>
        <dbReference type="Proteomes" id="UP000184240"/>
    </source>
</evidence>
<feature type="domain" description="DUF3823" evidence="2">
    <location>
        <begin position="125"/>
        <end position="225"/>
    </location>
</feature>
<gene>
    <name evidence="3" type="ORF">DSM01_3329</name>
    <name evidence="4" type="ORF">SAMN04487999_3412</name>
</gene>
<keyword evidence="6" id="KW-1185">Reference proteome</keyword>
<dbReference type="AlphaFoldDB" id="A0A1M5ZRB9"/>
<dbReference type="OrthoDB" id="1433240at2"/>
<accession>A0A1M5ZRB9</accession>
<evidence type="ECO:0000313" key="3">
    <source>
        <dbReference type="EMBL" id="RXG26822.1"/>
    </source>
</evidence>
<evidence type="ECO:0000259" key="2">
    <source>
        <dbReference type="Pfam" id="PF18003"/>
    </source>
</evidence>
<reference evidence="5" key="1">
    <citation type="submission" date="2016-11" db="EMBL/GenBank/DDBJ databases">
        <authorList>
            <person name="Varghese N."/>
            <person name="Submissions S."/>
        </authorList>
    </citation>
    <scope>NUCLEOTIDE SEQUENCE [LARGE SCALE GENOMIC DNA]</scope>
    <source>
        <strain evidence="5">DSM 19859</strain>
    </source>
</reference>
<dbReference type="Pfam" id="PF12866">
    <property type="entry name" value="DUF3823"/>
    <property type="match status" value="1"/>
</dbReference>
<dbReference type="STRING" id="573501.SAMN04487999_3412"/>
<dbReference type="Pfam" id="PF18003">
    <property type="entry name" value="DUF3823_C"/>
    <property type="match status" value="1"/>
</dbReference>
<dbReference type="InterPro" id="IPR041186">
    <property type="entry name" value="DUF3823_C"/>
</dbReference>
<dbReference type="PROSITE" id="PS51257">
    <property type="entry name" value="PROKAR_LIPOPROTEIN"/>
    <property type="match status" value="1"/>
</dbReference>
<dbReference type="EMBL" id="QOVN01000011">
    <property type="protein sequence ID" value="RXG26822.1"/>
    <property type="molecule type" value="Genomic_DNA"/>
</dbReference>
<evidence type="ECO:0008006" key="7">
    <source>
        <dbReference type="Google" id="ProtNLM"/>
    </source>
</evidence>
<reference evidence="4" key="2">
    <citation type="submission" date="2016-11" db="EMBL/GenBank/DDBJ databases">
        <authorList>
            <person name="Jaros S."/>
            <person name="Januszkiewicz K."/>
            <person name="Wedrychowicz H."/>
        </authorList>
    </citation>
    <scope>NUCLEOTIDE SEQUENCE [LARGE SCALE GENOMIC DNA]</scope>
    <source>
        <strain evidence="4">DSM 19859</strain>
    </source>
</reference>
<dbReference type="Gene3D" id="2.60.40.2060">
    <property type="match status" value="1"/>
</dbReference>
<evidence type="ECO:0000259" key="1">
    <source>
        <dbReference type="Pfam" id="PF12866"/>
    </source>
</evidence>
<name>A0A1M5ZRB9_9FLAO</name>
<dbReference type="Proteomes" id="UP000290037">
    <property type="component" value="Unassembled WGS sequence"/>
</dbReference>
<proteinExistence type="predicted"/>
<reference evidence="3 6" key="3">
    <citation type="submission" date="2018-07" db="EMBL/GenBank/DDBJ databases">
        <title>Leeuwenhoekiella genomics.</title>
        <authorList>
            <person name="Tahon G."/>
            <person name="Willems A."/>
        </authorList>
    </citation>
    <scope>NUCLEOTIDE SEQUENCE [LARGE SCALE GENOMIC DNA]</scope>
    <source>
        <strain evidence="3 6">LMG 24856</strain>
    </source>
</reference>
<dbReference type="InterPro" id="IPR024278">
    <property type="entry name" value="DUF3823_N"/>
</dbReference>
<organism evidence="4 5">
    <name type="scientific">Leeuwenhoekiella palythoae</name>
    <dbReference type="NCBI Taxonomy" id="573501"/>
    <lineage>
        <taxon>Bacteria</taxon>
        <taxon>Pseudomonadati</taxon>
        <taxon>Bacteroidota</taxon>
        <taxon>Flavobacteriia</taxon>
        <taxon>Flavobacteriales</taxon>
        <taxon>Flavobacteriaceae</taxon>
        <taxon>Leeuwenhoekiella</taxon>
    </lineage>
</organism>
<dbReference type="Gene3D" id="2.60.40.1120">
    <property type="entry name" value="Carboxypeptidase-like, regulatory domain"/>
    <property type="match status" value="1"/>
</dbReference>
<dbReference type="EMBL" id="FQXT01000009">
    <property type="protein sequence ID" value="SHI26895.1"/>
    <property type="molecule type" value="Genomic_DNA"/>
</dbReference>
<protein>
    <recommendedName>
        <fullName evidence="7">DUF3823 domain-containing protein</fullName>
    </recommendedName>
</protein>